<dbReference type="RefSeq" id="XP_010467302.1">
    <property type="nucleotide sequence ID" value="XM_010469000.2"/>
</dbReference>
<keyword evidence="6" id="KW-1185">Reference proteome</keyword>
<dbReference type="PROSITE" id="PS00375">
    <property type="entry name" value="UDPGT"/>
    <property type="match status" value="1"/>
</dbReference>
<evidence type="ECO:0000313" key="7">
    <source>
        <dbReference type="RefSeq" id="XP_010467302.1"/>
    </source>
</evidence>
<comment type="similarity">
    <text evidence="1 4">Belongs to the UDP-glycosyltransferase family.</text>
</comment>
<dbReference type="CDD" id="cd03784">
    <property type="entry name" value="GT1_Gtf-like"/>
    <property type="match status" value="1"/>
</dbReference>
<dbReference type="InterPro" id="IPR035595">
    <property type="entry name" value="UDP_glycos_trans_CS"/>
</dbReference>
<protein>
    <recommendedName>
        <fullName evidence="5">Glycosyltransferase</fullName>
        <ecNumber evidence="5">2.4.1.-</ecNumber>
    </recommendedName>
</protein>
<dbReference type="PANTHER" id="PTHR48047">
    <property type="entry name" value="GLYCOSYLTRANSFERASE"/>
    <property type="match status" value="1"/>
</dbReference>
<dbReference type="Proteomes" id="UP000694864">
    <property type="component" value="Chromosome 15"/>
</dbReference>
<reference evidence="7" key="2">
    <citation type="submission" date="2025-08" db="UniProtKB">
        <authorList>
            <consortium name="RefSeq"/>
        </authorList>
    </citation>
    <scope>IDENTIFICATION</scope>
    <source>
        <tissue evidence="7">Leaf</tissue>
    </source>
</reference>
<dbReference type="GeneID" id="104747371"/>
<gene>
    <name evidence="7" type="primary">LOC104747371</name>
</gene>
<dbReference type="SUPFAM" id="SSF53756">
    <property type="entry name" value="UDP-Glycosyltransferase/glycogen phosphorylase"/>
    <property type="match status" value="1"/>
</dbReference>
<accession>A0ABM0W8N9</accession>
<dbReference type="Pfam" id="PF00201">
    <property type="entry name" value="UDPGT"/>
    <property type="match status" value="1"/>
</dbReference>
<keyword evidence="3 4" id="KW-0808">Transferase</keyword>
<evidence type="ECO:0000256" key="1">
    <source>
        <dbReference type="ARBA" id="ARBA00009995"/>
    </source>
</evidence>
<keyword evidence="2 4" id="KW-0328">Glycosyltransferase</keyword>
<organism evidence="6 7">
    <name type="scientific">Camelina sativa</name>
    <name type="common">False flax</name>
    <name type="synonym">Myagrum sativum</name>
    <dbReference type="NCBI Taxonomy" id="90675"/>
    <lineage>
        <taxon>Eukaryota</taxon>
        <taxon>Viridiplantae</taxon>
        <taxon>Streptophyta</taxon>
        <taxon>Embryophyta</taxon>
        <taxon>Tracheophyta</taxon>
        <taxon>Spermatophyta</taxon>
        <taxon>Magnoliopsida</taxon>
        <taxon>eudicotyledons</taxon>
        <taxon>Gunneridae</taxon>
        <taxon>Pentapetalae</taxon>
        <taxon>rosids</taxon>
        <taxon>malvids</taxon>
        <taxon>Brassicales</taxon>
        <taxon>Brassicaceae</taxon>
        <taxon>Camelineae</taxon>
        <taxon>Camelina</taxon>
    </lineage>
</organism>
<name>A0ABM0W8N9_CAMSA</name>
<reference evidence="6" key="1">
    <citation type="journal article" date="2014" name="Nat. Commun.">
        <title>The emerging biofuel crop Camelina sativa retains a highly undifferentiated hexaploid genome structure.</title>
        <authorList>
            <person name="Kagale S."/>
            <person name="Koh C."/>
            <person name="Nixon J."/>
            <person name="Bollina V."/>
            <person name="Clarke W.E."/>
            <person name="Tuteja R."/>
            <person name="Spillane C."/>
            <person name="Robinson S.J."/>
            <person name="Links M.G."/>
            <person name="Clarke C."/>
            <person name="Higgins E.E."/>
            <person name="Huebert T."/>
            <person name="Sharpe A.G."/>
            <person name="Parkin I.A."/>
        </authorList>
    </citation>
    <scope>NUCLEOTIDE SEQUENCE [LARGE SCALE GENOMIC DNA]</scope>
    <source>
        <strain evidence="6">cv. DH55</strain>
    </source>
</reference>
<dbReference type="PANTHER" id="PTHR48047:SF45">
    <property type="entry name" value="SCOPOLETIN GLUCOSYLTRANSFERASE-LIKE"/>
    <property type="match status" value="1"/>
</dbReference>
<dbReference type="Gene3D" id="3.40.50.2000">
    <property type="entry name" value="Glycogen Phosphorylase B"/>
    <property type="match status" value="2"/>
</dbReference>
<evidence type="ECO:0000256" key="3">
    <source>
        <dbReference type="ARBA" id="ARBA00022679"/>
    </source>
</evidence>
<evidence type="ECO:0000256" key="2">
    <source>
        <dbReference type="ARBA" id="ARBA00022676"/>
    </source>
</evidence>
<dbReference type="InterPro" id="IPR002213">
    <property type="entry name" value="UDP_glucos_trans"/>
</dbReference>
<evidence type="ECO:0000256" key="5">
    <source>
        <dbReference type="RuleBase" id="RU362057"/>
    </source>
</evidence>
<evidence type="ECO:0000313" key="6">
    <source>
        <dbReference type="Proteomes" id="UP000694864"/>
    </source>
</evidence>
<evidence type="ECO:0000256" key="4">
    <source>
        <dbReference type="RuleBase" id="RU003718"/>
    </source>
</evidence>
<sequence length="483" mass="54389">MNREKIHILFFPFMAHGHMIPVLDMAKLFASRGAKSTLLTTPINAKILEKPIEAFKVQNPDFEIGIKIFNFPCVELGLPEGCENGDFINSYQKSDSSNLFVKFILSTKYMKHQLESFIETTRPSALVADMFFPWATESAEKFGVPRLVFHGTSVFALCCSYNMRIHKPHKKVSTSSTPFVIPGLPGEEIVITRDQANVVFDEETPFGKFWKEVRESEISSFGVLVNSFYELESAYADFYSSSVAKRVWHIGPLSLSNKEFAEKAGRGKKATIDEEECLIWLDSKTPGSVVYMSFGSRTSFTNEQLLEIAYGLESSGQNFIWVVRKNENQGENEEWLPKGFEERTTRKGLIIRGWAPQVLILDHIAVGGFVTHCGWNSAMEGIAAGLPMVTWPMGAEQFYNEKQLTKVLRIGVNVGATELVKKGKLISREEVDKAVREVIVGEEAEERRIRAKKLGEMAKDAVEKGGSSYNNVNKFMKELNSRK</sequence>
<dbReference type="EC" id="2.4.1.-" evidence="5"/>
<proteinExistence type="inferred from homology"/>